<keyword evidence="3" id="KW-1185">Reference proteome</keyword>
<dbReference type="SMART" id="SM00470">
    <property type="entry name" value="ParB"/>
    <property type="match status" value="1"/>
</dbReference>
<dbReference type="PANTHER" id="PTHR33375">
    <property type="entry name" value="CHROMOSOME-PARTITIONING PROTEIN PARB-RELATED"/>
    <property type="match status" value="1"/>
</dbReference>
<sequence>MNMSVPQPLSAVVSIPLADIDVGERLRGVDVDAAAVIAASMQEQGQRTPIEVRKSGKRYRLIAGAHRMRALELAGIETAFAVVVKADDLQAQLLEIDENICRRELSPLDKATFLARRKEVYEELHPETKHGGDRKSDQVDSLVHLIPSFTEATAQKLGLDARSIRRSVARYTSIVPDVREIIANTWLASSGAQLDALARETPDVQRQIADFVTKWDGVRNISEILRQIRNQPRKKAPTIYDKLVALWTRADEQTRLKFHEFLQPGLSLEDSE</sequence>
<dbReference type="Gene3D" id="3.90.1530.30">
    <property type="match status" value="1"/>
</dbReference>
<dbReference type="OrthoDB" id="2053844at2"/>
<proteinExistence type="predicted"/>
<accession>A0A6V8I903</accession>
<dbReference type="EMBL" id="BLJP01000005">
    <property type="protein sequence ID" value="GFE93532.1"/>
    <property type="molecule type" value="Genomic_DNA"/>
</dbReference>
<gene>
    <name evidence="2" type="ORF">DmAi_15910</name>
</gene>
<dbReference type="Gene3D" id="1.10.10.2830">
    <property type="match status" value="1"/>
</dbReference>
<evidence type="ECO:0000313" key="2">
    <source>
        <dbReference type="EMBL" id="GFE93532.1"/>
    </source>
</evidence>
<name>A0A6V8I903_9PROT</name>
<dbReference type="GO" id="GO:0007059">
    <property type="term" value="P:chromosome segregation"/>
    <property type="evidence" value="ECO:0007669"/>
    <property type="project" value="TreeGrafter"/>
</dbReference>
<dbReference type="Pfam" id="PF02195">
    <property type="entry name" value="ParB_N"/>
    <property type="match status" value="1"/>
</dbReference>
<dbReference type="CDD" id="cd16409">
    <property type="entry name" value="ParB_N_like"/>
    <property type="match status" value="1"/>
</dbReference>
<evidence type="ECO:0000259" key="1">
    <source>
        <dbReference type="SMART" id="SM00470"/>
    </source>
</evidence>
<dbReference type="Proteomes" id="UP000548726">
    <property type="component" value="Unassembled WGS sequence"/>
</dbReference>
<dbReference type="InterPro" id="IPR003115">
    <property type="entry name" value="ParB_N"/>
</dbReference>
<dbReference type="InterPro" id="IPR036086">
    <property type="entry name" value="ParB/Sulfiredoxin_sf"/>
</dbReference>
<dbReference type="PANTHER" id="PTHR33375:SF1">
    <property type="entry name" value="CHROMOSOME-PARTITIONING PROTEIN PARB-RELATED"/>
    <property type="match status" value="1"/>
</dbReference>
<protein>
    <recommendedName>
        <fullName evidence="1">ParB-like N-terminal domain-containing protein</fullName>
    </recommendedName>
</protein>
<dbReference type="RefSeq" id="WP_086656409.1">
    <property type="nucleotide sequence ID" value="NZ_BLJP01000005.1"/>
</dbReference>
<organism evidence="2 3">
    <name type="scientific">Acetobacter persici</name>
    <dbReference type="NCBI Taxonomy" id="1076596"/>
    <lineage>
        <taxon>Bacteria</taxon>
        <taxon>Pseudomonadati</taxon>
        <taxon>Pseudomonadota</taxon>
        <taxon>Alphaproteobacteria</taxon>
        <taxon>Acetobacterales</taxon>
        <taxon>Acetobacteraceae</taxon>
        <taxon>Acetobacter</taxon>
    </lineage>
</organism>
<dbReference type="GO" id="GO:0005694">
    <property type="term" value="C:chromosome"/>
    <property type="evidence" value="ECO:0007669"/>
    <property type="project" value="TreeGrafter"/>
</dbReference>
<dbReference type="InterPro" id="IPR050336">
    <property type="entry name" value="Chromosome_partition/occlusion"/>
</dbReference>
<dbReference type="AlphaFoldDB" id="A0A6V8I903"/>
<dbReference type="SUPFAM" id="SSF110849">
    <property type="entry name" value="ParB/Sulfiredoxin"/>
    <property type="match status" value="1"/>
</dbReference>
<reference evidence="2 3" key="1">
    <citation type="journal article" date="2020" name="Cell Rep.">
        <title>Local necrotic cells trigger systemic immune activation via gut microbiome dysbiosis in Drosophila.</title>
        <authorList>
            <person name="Kosakamoto H."/>
            <person name="Yamauchi T."/>
            <person name="Akuzawa-Tokita Y."/>
            <person name="Nishimura K."/>
            <person name="Soga T."/>
            <person name="Murakami T."/>
            <person name="Mori H."/>
            <person name="Yamamoto K."/>
            <person name="Miyazaki R."/>
            <person name="Koto A."/>
            <person name="Miura M."/>
            <person name="Obata F."/>
        </authorList>
    </citation>
    <scope>NUCLEOTIDE SEQUENCE [LARGE SCALE GENOMIC DNA]</scope>
    <source>
        <strain evidence="2 3">Ai</strain>
    </source>
</reference>
<comment type="caution">
    <text evidence="2">The sequence shown here is derived from an EMBL/GenBank/DDBJ whole genome shotgun (WGS) entry which is preliminary data.</text>
</comment>
<evidence type="ECO:0000313" key="3">
    <source>
        <dbReference type="Proteomes" id="UP000548726"/>
    </source>
</evidence>
<feature type="domain" description="ParB-like N-terminal" evidence="1">
    <location>
        <begin position="13"/>
        <end position="100"/>
    </location>
</feature>